<dbReference type="GO" id="GO:0016929">
    <property type="term" value="F:deSUMOylase activity"/>
    <property type="evidence" value="ECO:0007669"/>
    <property type="project" value="TreeGrafter"/>
</dbReference>
<comment type="subcellular location">
    <subcellularLocation>
        <location evidence="1">Nucleus</location>
        <location evidence="1">Nucleolus</location>
    </subcellularLocation>
</comment>
<dbReference type="EMBL" id="JARO02000579">
    <property type="protein sequence ID" value="KPP78074.1"/>
    <property type="molecule type" value="Genomic_DNA"/>
</dbReference>
<evidence type="ECO:0000313" key="11">
    <source>
        <dbReference type="Proteomes" id="UP000034805"/>
    </source>
</evidence>
<keyword evidence="6" id="KW-0788">Thiol protease</keyword>
<feature type="compositionally biased region" description="Basic residues" evidence="8">
    <location>
        <begin position="117"/>
        <end position="128"/>
    </location>
</feature>
<organism evidence="10 11">
    <name type="scientific">Scleropages formosus</name>
    <name type="common">Asian bonytongue</name>
    <name type="synonym">Osteoglossum formosum</name>
    <dbReference type="NCBI Taxonomy" id="113540"/>
    <lineage>
        <taxon>Eukaryota</taxon>
        <taxon>Metazoa</taxon>
        <taxon>Chordata</taxon>
        <taxon>Craniata</taxon>
        <taxon>Vertebrata</taxon>
        <taxon>Euteleostomi</taxon>
        <taxon>Actinopterygii</taxon>
        <taxon>Neopterygii</taxon>
        <taxon>Teleostei</taxon>
        <taxon>Osteoglossocephala</taxon>
        <taxon>Osteoglossomorpha</taxon>
        <taxon>Osteoglossiformes</taxon>
        <taxon>Osteoglossidae</taxon>
        <taxon>Scleropages</taxon>
    </lineage>
</organism>
<evidence type="ECO:0000256" key="1">
    <source>
        <dbReference type="ARBA" id="ARBA00004604"/>
    </source>
</evidence>
<dbReference type="PROSITE" id="PS50600">
    <property type="entry name" value="ULP_PROTEASE"/>
    <property type="match status" value="1"/>
</dbReference>
<dbReference type="PANTHER" id="PTHR12606:SF10">
    <property type="entry name" value="SENTRIN-SPECIFIC PROTEASE 5"/>
    <property type="match status" value="1"/>
</dbReference>
<comment type="caution">
    <text evidence="10">The sequence shown here is derived from an EMBL/GenBank/DDBJ whole genome shotgun (WGS) entry which is preliminary data.</text>
</comment>
<keyword evidence="3" id="KW-0645">Protease</keyword>
<dbReference type="Proteomes" id="UP000034805">
    <property type="component" value="Unassembled WGS sequence"/>
</dbReference>
<sequence>MVPERRPLVAKVPLRPEKLTAAFRTIDGSLRGEFGWRLSPAGPGRGPVAGLRFSLSPLPPDSLAPHTQLLPPRKRMLKTSGMRSRSLAGRRCTWLWVPLAVSLQRRRSLRWLPLPAGRRRRGAQKRAAHGGPGVPGRRRRREELILRSQVRSSIPASTATSTVESLGDSLLPGAAPALKGRGQKAMAVKGRANTPCQEKWLRQAPKHRRRARCLLMRPRRWRVSVSPWGTTGGTLLRWHRERRKAGSRTQRAEPYRSLSAPASASSCVAKKPEVRCTPNSEPWLACGHNSVASEEEPTVCRAFLVHMSQPGQQGGSLPLLSGRTLAPKPCSSAGLNHPYVDQTVRRGRDTEGRGENGLTVEKVLDPTEGSAPQAQGTKDFEGNGHTSLCLTPPLEDCEATGGERSEVIQEVAPKNHQVGKKELMELIHEFLEDFYKTYGSFIPLSRGDVLDHLRQKLKSDLSAWMVFISKEVDRYQVVITAAHLPCFTVTHNRHMLTLDDLTTLDSQNWVNDQVINMYGELIMEAVNHKAHFFNTFFYNQLATRGYEGVKRWTKNTDEIEWPTLQVDLFSKTLLLIPIHLESHWSLVSVDLVSYSIHFYDSQGLVFQQAMESILHYITTEAKEKQHAAFQRGWVLMTNRWMPQQKNDGDCGVFLLEYCKCLALRRPLRFSQQHMPKIRKRIYKELCECKLTQ</sequence>
<keyword evidence="7" id="KW-0539">Nucleus</keyword>
<evidence type="ECO:0000256" key="4">
    <source>
        <dbReference type="ARBA" id="ARBA00022786"/>
    </source>
</evidence>
<dbReference type="Pfam" id="PF02902">
    <property type="entry name" value="Peptidase_C48"/>
    <property type="match status" value="1"/>
</dbReference>
<dbReference type="STRING" id="113540.ENSSFOP00015023262"/>
<dbReference type="GO" id="GO:0005730">
    <property type="term" value="C:nucleolus"/>
    <property type="evidence" value="ECO:0007669"/>
    <property type="project" value="UniProtKB-SubCell"/>
</dbReference>
<keyword evidence="4" id="KW-0833">Ubl conjugation pathway</keyword>
<reference evidence="10 11" key="1">
    <citation type="submission" date="2015-08" db="EMBL/GenBank/DDBJ databases">
        <title>The genome of the Asian arowana (Scleropages formosus).</title>
        <authorList>
            <person name="Tan M.H."/>
            <person name="Gan H.M."/>
            <person name="Croft L.J."/>
            <person name="Austin C.M."/>
        </authorList>
    </citation>
    <scope>NUCLEOTIDE SEQUENCE [LARGE SCALE GENOMIC DNA]</scope>
    <source>
        <strain evidence="10">Aro1</strain>
    </source>
</reference>
<protein>
    <recommendedName>
        <fullName evidence="9">Ubiquitin-like protease family profile domain-containing protein</fullName>
    </recommendedName>
</protein>
<dbReference type="AlphaFoldDB" id="A0A0P7ZAY7"/>
<feature type="compositionally biased region" description="Polar residues" evidence="8">
    <location>
        <begin position="149"/>
        <end position="164"/>
    </location>
</feature>
<comment type="similarity">
    <text evidence="2">Belongs to the peptidase C48 family.</text>
</comment>
<evidence type="ECO:0000256" key="5">
    <source>
        <dbReference type="ARBA" id="ARBA00022801"/>
    </source>
</evidence>
<name>A0A0P7ZAY7_SCLFO</name>
<dbReference type="InterPro" id="IPR038765">
    <property type="entry name" value="Papain-like_cys_pep_sf"/>
</dbReference>
<dbReference type="PANTHER" id="PTHR12606">
    <property type="entry name" value="SENTRIN/SUMO-SPECIFIC PROTEASE"/>
    <property type="match status" value="1"/>
</dbReference>
<evidence type="ECO:0000256" key="6">
    <source>
        <dbReference type="ARBA" id="ARBA00022807"/>
    </source>
</evidence>
<evidence type="ECO:0000259" key="9">
    <source>
        <dbReference type="PROSITE" id="PS50600"/>
    </source>
</evidence>
<dbReference type="Pfam" id="PF19722">
    <property type="entry name" value="SENP3_5_N"/>
    <property type="match status" value="1"/>
</dbReference>
<evidence type="ECO:0000256" key="2">
    <source>
        <dbReference type="ARBA" id="ARBA00005234"/>
    </source>
</evidence>
<proteinExistence type="inferred from homology"/>
<feature type="domain" description="Ubiquitin-like protease family profile" evidence="9">
    <location>
        <begin position="494"/>
        <end position="661"/>
    </location>
</feature>
<keyword evidence="5" id="KW-0378">Hydrolase</keyword>
<dbReference type="SUPFAM" id="SSF54001">
    <property type="entry name" value="Cysteine proteinases"/>
    <property type="match status" value="1"/>
</dbReference>
<dbReference type="InterPro" id="IPR045577">
    <property type="entry name" value="SENP3_5_cons_dom"/>
</dbReference>
<dbReference type="InterPro" id="IPR003653">
    <property type="entry name" value="Peptidase_C48_C"/>
</dbReference>
<evidence type="ECO:0000256" key="7">
    <source>
        <dbReference type="ARBA" id="ARBA00023242"/>
    </source>
</evidence>
<gene>
    <name evidence="10" type="ORF">Z043_102458</name>
</gene>
<dbReference type="GO" id="GO:0006508">
    <property type="term" value="P:proteolysis"/>
    <property type="evidence" value="ECO:0007669"/>
    <property type="project" value="UniProtKB-KW"/>
</dbReference>
<dbReference type="GO" id="GO:0016926">
    <property type="term" value="P:protein desumoylation"/>
    <property type="evidence" value="ECO:0007669"/>
    <property type="project" value="TreeGrafter"/>
</dbReference>
<evidence type="ECO:0000256" key="8">
    <source>
        <dbReference type="SAM" id="MobiDB-lite"/>
    </source>
</evidence>
<dbReference type="Gene3D" id="3.40.395.10">
    <property type="entry name" value="Adenoviral Proteinase, Chain A"/>
    <property type="match status" value="1"/>
</dbReference>
<feature type="region of interest" description="Disordered" evidence="8">
    <location>
        <begin position="117"/>
        <end position="169"/>
    </location>
</feature>
<accession>A0A0P7ZAY7</accession>
<evidence type="ECO:0000256" key="3">
    <source>
        <dbReference type="ARBA" id="ARBA00022670"/>
    </source>
</evidence>
<evidence type="ECO:0000313" key="10">
    <source>
        <dbReference type="EMBL" id="KPP78074.1"/>
    </source>
</evidence>